<dbReference type="GO" id="GO:0000978">
    <property type="term" value="F:RNA polymerase II cis-regulatory region sequence-specific DNA binding"/>
    <property type="evidence" value="ECO:0007669"/>
    <property type="project" value="TreeGrafter"/>
</dbReference>
<dbReference type="GO" id="GO:0000981">
    <property type="term" value="F:DNA-binding transcription factor activity, RNA polymerase II-specific"/>
    <property type="evidence" value="ECO:0007669"/>
    <property type="project" value="TreeGrafter"/>
</dbReference>
<keyword evidence="4 5" id="KW-0371">Homeobox</keyword>
<reference evidence="7" key="1">
    <citation type="submission" date="2013-06" db="EMBL/GenBank/DDBJ databases">
        <title>Nodal signalling determines biradial asymmetry in Hydra.</title>
        <authorList>
            <person name="Watanabe H."/>
            <person name="Schmidt H."/>
            <person name="Kuhn A."/>
            <person name="Oezbek S."/>
            <person name="Hobmayer B."/>
            <person name="Holstein T.W."/>
        </authorList>
    </citation>
    <scope>NUCLEOTIDE SEQUENCE</scope>
</reference>
<proteinExistence type="inferred from homology"/>
<sequence length="101" mass="12011">KKKQHDEGSEDTDSCTGVDHRIRRQRTHFTVTQLQKLEACFARNRYPDMAMREDIAQWCALSESRVRVRKHIISQTHHQYSLFFIYRSNIKEAKSTGRIKC</sequence>
<keyword evidence="3" id="KW-0217">Developmental protein</keyword>
<keyword evidence="4 5" id="KW-0539">Nucleus</keyword>
<protein>
    <submittedName>
        <fullName evidence="7">Pituitary homeobox protein</fullName>
    </submittedName>
</protein>
<accession>A0A0A8K7U3</accession>
<evidence type="ECO:0000256" key="1">
    <source>
        <dbReference type="ARBA" id="ARBA00004123"/>
    </source>
</evidence>
<dbReference type="InterPro" id="IPR001356">
    <property type="entry name" value="HD"/>
</dbReference>
<dbReference type="InterPro" id="IPR009057">
    <property type="entry name" value="Homeodomain-like_sf"/>
</dbReference>
<dbReference type="GO" id="GO:0009653">
    <property type="term" value="P:anatomical structure morphogenesis"/>
    <property type="evidence" value="ECO:0007669"/>
    <property type="project" value="TreeGrafter"/>
</dbReference>
<feature type="non-terminal residue" evidence="7">
    <location>
        <position position="1"/>
    </location>
</feature>
<feature type="domain" description="Homeobox" evidence="6">
    <location>
        <begin position="20"/>
        <end position="68"/>
    </location>
</feature>
<gene>
    <name evidence="7" type="primary">CpaPitx</name>
</gene>
<feature type="DNA-binding region" description="Homeobox" evidence="4">
    <location>
        <begin position="22"/>
        <end position="69"/>
    </location>
</feature>
<dbReference type="Pfam" id="PF00046">
    <property type="entry name" value="Homeodomain"/>
    <property type="match status" value="1"/>
</dbReference>
<dbReference type="EMBL" id="AB823916">
    <property type="protein sequence ID" value="BAQ19144.1"/>
    <property type="molecule type" value="Genomic_DNA"/>
</dbReference>
<organism evidence="7">
    <name type="scientific">Cladonema pacificum</name>
    <dbReference type="NCBI Taxonomy" id="499903"/>
    <lineage>
        <taxon>Eukaryota</taxon>
        <taxon>Metazoa</taxon>
        <taxon>Cnidaria</taxon>
        <taxon>Hydrozoa</taxon>
        <taxon>Hydroidolina</taxon>
        <taxon>Anthoathecata</taxon>
        <taxon>Capitata</taxon>
        <taxon>Cladonematidae</taxon>
        <taxon>Cladonema</taxon>
    </lineage>
</organism>
<evidence type="ECO:0000256" key="4">
    <source>
        <dbReference type="PROSITE-ProRule" id="PRU00108"/>
    </source>
</evidence>
<dbReference type="SMART" id="SM00389">
    <property type="entry name" value="HOX"/>
    <property type="match status" value="1"/>
</dbReference>
<keyword evidence="4 5" id="KW-0238">DNA-binding</keyword>
<dbReference type="AlphaFoldDB" id="A0A0A8K7U3"/>
<evidence type="ECO:0000256" key="5">
    <source>
        <dbReference type="RuleBase" id="RU000682"/>
    </source>
</evidence>
<dbReference type="CDD" id="cd00086">
    <property type="entry name" value="homeodomain"/>
    <property type="match status" value="1"/>
</dbReference>
<comment type="similarity">
    <text evidence="2">Belongs to the paired homeobox family. Bicoid subfamily.</text>
</comment>
<evidence type="ECO:0000256" key="3">
    <source>
        <dbReference type="ARBA" id="ARBA00022473"/>
    </source>
</evidence>
<dbReference type="PANTHER" id="PTHR45882:SF3">
    <property type="entry name" value="PITUITARY HOMEOBOX HOMOLOG PTX1"/>
    <property type="match status" value="1"/>
</dbReference>
<evidence type="ECO:0000256" key="2">
    <source>
        <dbReference type="ARBA" id="ARBA00006503"/>
    </source>
</evidence>
<evidence type="ECO:0000259" key="6">
    <source>
        <dbReference type="PROSITE" id="PS50071"/>
    </source>
</evidence>
<dbReference type="Gene3D" id="1.10.10.60">
    <property type="entry name" value="Homeodomain-like"/>
    <property type="match status" value="1"/>
</dbReference>
<evidence type="ECO:0000313" key="7">
    <source>
        <dbReference type="EMBL" id="BAQ19144.1"/>
    </source>
</evidence>
<comment type="subcellular location">
    <subcellularLocation>
        <location evidence="1 4 5">Nucleus</location>
    </subcellularLocation>
</comment>
<name>A0A0A8K7U3_9CNID</name>
<dbReference type="PANTHER" id="PTHR45882">
    <property type="entry name" value="PITUITARY HOMEOBOX HOMOLOG PTX1"/>
    <property type="match status" value="1"/>
</dbReference>
<dbReference type="PROSITE" id="PS50071">
    <property type="entry name" value="HOMEOBOX_2"/>
    <property type="match status" value="1"/>
</dbReference>
<dbReference type="SUPFAM" id="SSF46689">
    <property type="entry name" value="Homeodomain-like"/>
    <property type="match status" value="1"/>
</dbReference>
<dbReference type="GO" id="GO:0005634">
    <property type="term" value="C:nucleus"/>
    <property type="evidence" value="ECO:0007669"/>
    <property type="project" value="UniProtKB-SubCell"/>
</dbReference>